<name>A0A6J7JE49_9ZZZZ</name>
<dbReference type="Gene3D" id="2.130.10.10">
    <property type="entry name" value="YVTN repeat-like/Quinoprotein amine dehydrogenase"/>
    <property type="match status" value="1"/>
</dbReference>
<dbReference type="PROSITE" id="PS51257">
    <property type="entry name" value="PROKAR_LIPOPROTEIN"/>
    <property type="match status" value="1"/>
</dbReference>
<accession>A0A6J7JE49</accession>
<dbReference type="InterPro" id="IPR036116">
    <property type="entry name" value="FN3_sf"/>
</dbReference>
<dbReference type="CDD" id="cd00063">
    <property type="entry name" value="FN3"/>
    <property type="match status" value="1"/>
</dbReference>
<dbReference type="EMBL" id="CAFBNE010000020">
    <property type="protein sequence ID" value="CAB4940532.1"/>
    <property type="molecule type" value="Genomic_DNA"/>
</dbReference>
<dbReference type="SUPFAM" id="SSF49265">
    <property type="entry name" value="Fibronectin type III"/>
    <property type="match status" value="1"/>
</dbReference>
<feature type="region of interest" description="Disordered" evidence="1">
    <location>
        <begin position="289"/>
        <end position="314"/>
    </location>
</feature>
<dbReference type="InterPro" id="IPR003961">
    <property type="entry name" value="FN3_dom"/>
</dbReference>
<protein>
    <submittedName>
        <fullName evidence="2">Unannotated protein</fullName>
    </submittedName>
</protein>
<dbReference type="PANTHER" id="PTHR47197:SF3">
    <property type="entry name" value="DIHYDRO-HEME D1 DEHYDROGENASE"/>
    <property type="match status" value="1"/>
</dbReference>
<dbReference type="SUPFAM" id="SSF50969">
    <property type="entry name" value="YVTN repeat-like/Quinoprotein amine dehydrogenase"/>
    <property type="match status" value="1"/>
</dbReference>
<gene>
    <name evidence="2" type="ORF">UFOPK3772_00888</name>
</gene>
<sequence>MRTNIVRGSVRRIVVAAAMSVGLACAYGALAPAAMSSPVQPGLVASVALPGGASAVAVQGSIVAATSASSMSIIDANSLTVRSTVKLPQAPNPYSEAPPEVVLTSDGALAYVLAGQGLFVVDTAAGTLIRWVEIPLACLSGMTISPDGGRLNVIADCNSTDSAIWAIDPVTLLVVEKNVTLTGFSQGLGRPYGRLASSSDRTFAMAFQPVFKCPDMNGCPVPDAIISVNGASATPLASGPVETGVALIRDPADGTLLTLTPQVTWMEFTGLPADQSLIRIDPDSGAQLGQINGLGSQTGSLREPTSKGDSSYAGGELPSQVAALNLDPVARRVYGLRSSMNSFVVVDLVSNSVLGEVKVRVNGQYGAAFSDGRGYVATSAGINVIDPQKMLAPSAPQSVSLKIQPAGKGRVQATITWKAPVSAGASSVTGYVVRARSEDPGGAVDIRSQATCSTRKMKCVLILKQVKTSDGYYPAFYGVRVNATSKLGAGASSQVFVRG</sequence>
<dbReference type="AlphaFoldDB" id="A0A6J7JE49"/>
<dbReference type="InterPro" id="IPR015943">
    <property type="entry name" value="WD40/YVTN_repeat-like_dom_sf"/>
</dbReference>
<dbReference type="InterPro" id="IPR011044">
    <property type="entry name" value="Quino_amine_DH_bsu"/>
</dbReference>
<feature type="compositionally biased region" description="Polar residues" evidence="1">
    <location>
        <begin position="289"/>
        <end position="300"/>
    </location>
</feature>
<dbReference type="InterPro" id="IPR051200">
    <property type="entry name" value="Host-pathogen_enzymatic-act"/>
</dbReference>
<dbReference type="PANTHER" id="PTHR47197">
    <property type="entry name" value="PROTEIN NIRF"/>
    <property type="match status" value="1"/>
</dbReference>
<dbReference type="Gene3D" id="2.60.40.10">
    <property type="entry name" value="Immunoglobulins"/>
    <property type="match status" value="1"/>
</dbReference>
<evidence type="ECO:0000313" key="2">
    <source>
        <dbReference type="EMBL" id="CAB4940532.1"/>
    </source>
</evidence>
<dbReference type="InterPro" id="IPR013783">
    <property type="entry name" value="Ig-like_fold"/>
</dbReference>
<evidence type="ECO:0000256" key="1">
    <source>
        <dbReference type="SAM" id="MobiDB-lite"/>
    </source>
</evidence>
<reference evidence="2" key="1">
    <citation type="submission" date="2020-05" db="EMBL/GenBank/DDBJ databases">
        <authorList>
            <person name="Chiriac C."/>
            <person name="Salcher M."/>
            <person name="Ghai R."/>
            <person name="Kavagutti S V."/>
        </authorList>
    </citation>
    <scope>NUCLEOTIDE SEQUENCE</scope>
</reference>
<organism evidence="2">
    <name type="scientific">freshwater metagenome</name>
    <dbReference type="NCBI Taxonomy" id="449393"/>
    <lineage>
        <taxon>unclassified sequences</taxon>
        <taxon>metagenomes</taxon>
        <taxon>ecological metagenomes</taxon>
    </lineage>
</organism>
<proteinExistence type="predicted"/>